<dbReference type="Proteomes" id="UP000006304">
    <property type="component" value="Chromosome"/>
</dbReference>
<dbReference type="Pfam" id="PF13400">
    <property type="entry name" value="Tad"/>
    <property type="match status" value="1"/>
</dbReference>
<reference evidence="3 4" key="1">
    <citation type="journal article" date="2012" name="J. Bacteriol.">
        <title>Complete genome sequence of Nocardia brasiliensis HUJEG-1.</title>
        <authorList>
            <person name="Vera-Cabrera L."/>
            <person name="Ortiz-Lopez R."/>
            <person name="Elizondo-Gonzalez R."/>
            <person name="Perez-Maya A.A."/>
            <person name="Ocampo-Candiani J."/>
        </authorList>
    </citation>
    <scope>NUCLEOTIDE SEQUENCE [LARGE SCALE GENOMIC DNA]</scope>
    <source>
        <strain evidence="4">ATCC 700358</strain>
    </source>
</reference>
<evidence type="ECO:0000313" key="4">
    <source>
        <dbReference type="Proteomes" id="UP000006304"/>
    </source>
</evidence>
<keyword evidence="4" id="KW-1185">Reference proteome</keyword>
<feature type="domain" description="Putative Flp pilus-assembly TadG-like N-terminal" evidence="2">
    <location>
        <begin position="30"/>
        <end position="76"/>
    </location>
</feature>
<dbReference type="EMBL" id="CP003876">
    <property type="protein sequence ID" value="AFT98343.1"/>
    <property type="molecule type" value="Genomic_DNA"/>
</dbReference>
<protein>
    <recommendedName>
        <fullName evidence="2">Putative Flp pilus-assembly TadG-like N-terminal domain-containing protein</fullName>
    </recommendedName>
</protein>
<keyword evidence="1" id="KW-1133">Transmembrane helix</keyword>
<dbReference type="NCBIfam" id="TIGR03816">
    <property type="entry name" value="tadE_like_DECH"/>
    <property type="match status" value="1"/>
</dbReference>
<dbReference type="eggNOG" id="ENOG5033B4F">
    <property type="taxonomic scope" value="Bacteria"/>
</dbReference>
<evidence type="ECO:0000256" key="1">
    <source>
        <dbReference type="SAM" id="Phobius"/>
    </source>
</evidence>
<dbReference type="HOGENOM" id="CLU_104210_1_0_11"/>
<keyword evidence="1" id="KW-0472">Membrane</keyword>
<evidence type="ECO:0000313" key="3">
    <source>
        <dbReference type="EMBL" id="AFT98343.1"/>
    </source>
</evidence>
<dbReference type="STRING" id="1133849.O3I_001905"/>
<dbReference type="KEGG" id="nbr:O3I_001905"/>
<sequence>MFAVLTRIFGRNRHHRPCPSWTRLRHGDRGAATVFSCLALAGLIAVTLLIGQVGVAVVTRHRAQAAADLAALAAAARLVEGLEVGCGEATEVARRMGARVRGCAVAEWDATVIVERNVPIGLLGVRVVRAVARAGPVVK</sequence>
<evidence type="ECO:0000259" key="2">
    <source>
        <dbReference type="Pfam" id="PF13400"/>
    </source>
</evidence>
<accession>K0EN02</accession>
<organism evidence="3 4">
    <name type="scientific">Nocardia brasiliensis (strain ATCC 700358 / HUJEG-1)</name>
    <dbReference type="NCBI Taxonomy" id="1133849"/>
    <lineage>
        <taxon>Bacteria</taxon>
        <taxon>Bacillati</taxon>
        <taxon>Actinomycetota</taxon>
        <taxon>Actinomycetes</taxon>
        <taxon>Mycobacteriales</taxon>
        <taxon>Nocardiaceae</taxon>
        <taxon>Nocardia</taxon>
    </lineage>
</organism>
<gene>
    <name evidence="3" type="ORF">O3I_001905</name>
</gene>
<dbReference type="AlphaFoldDB" id="K0EN02"/>
<name>K0EN02_NOCB7</name>
<dbReference type="InterPro" id="IPR021202">
    <property type="entry name" value="Rv3654c-like"/>
</dbReference>
<feature type="transmembrane region" description="Helical" evidence="1">
    <location>
        <begin position="31"/>
        <end position="58"/>
    </location>
</feature>
<keyword evidence="1" id="KW-0812">Transmembrane</keyword>
<dbReference type="InterPro" id="IPR028087">
    <property type="entry name" value="Tad_N"/>
</dbReference>
<proteinExistence type="predicted"/>